<proteinExistence type="inferred from homology"/>
<dbReference type="Proteomes" id="UP000275267">
    <property type="component" value="Unassembled WGS sequence"/>
</dbReference>
<reference evidence="9" key="1">
    <citation type="journal article" date="2019" name="Nat. Commun.">
        <title>The genome of broomcorn millet.</title>
        <authorList>
            <person name="Zou C."/>
            <person name="Miki D."/>
            <person name="Li D."/>
            <person name="Tang Q."/>
            <person name="Xiao L."/>
            <person name="Rajput S."/>
            <person name="Deng P."/>
            <person name="Jia W."/>
            <person name="Huang R."/>
            <person name="Zhang M."/>
            <person name="Sun Y."/>
            <person name="Hu J."/>
            <person name="Fu X."/>
            <person name="Schnable P.S."/>
            <person name="Li F."/>
            <person name="Zhang H."/>
            <person name="Feng B."/>
            <person name="Zhu X."/>
            <person name="Liu R."/>
            <person name="Schnable J.C."/>
            <person name="Zhu J.-K."/>
            <person name="Zhang H."/>
        </authorList>
    </citation>
    <scope>NUCLEOTIDE SEQUENCE [LARGE SCALE GENOMIC DNA]</scope>
</reference>
<keyword evidence="5 7" id="KW-1133">Transmembrane helix</keyword>
<evidence type="ECO:0000256" key="4">
    <source>
        <dbReference type="ARBA" id="ARBA00022692"/>
    </source>
</evidence>
<feature type="transmembrane region" description="Helical" evidence="7">
    <location>
        <begin position="20"/>
        <end position="41"/>
    </location>
</feature>
<evidence type="ECO:0000256" key="5">
    <source>
        <dbReference type="ARBA" id="ARBA00022989"/>
    </source>
</evidence>
<dbReference type="GO" id="GO:0016020">
    <property type="term" value="C:membrane"/>
    <property type="evidence" value="ECO:0007669"/>
    <property type="project" value="UniProtKB-SubCell"/>
</dbReference>
<keyword evidence="3" id="KW-0813">Transport</keyword>
<name>A0A3L6TM63_PANMI</name>
<dbReference type="InterPro" id="IPR030182">
    <property type="entry name" value="PUP_plant"/>
</dbReference>
<organism evidence="8 9">
    <name type="scientific">Panicum miliaceum</name>
    <name type="common">Proso millet</name>
    <name type="synonym">Broomcorn millet</name>
    <dbReference type="NCBI Taxonomy" id="4540"/>
    <lineage>
        <taxon>Eukaryota</taxon>
        <taxon>Viridiplantae</taxon>
        <taxon>Streptophyta</taxon>
        <taxon>Embryophyta</taxon>
        <taxon>Tracheophyta</taxon>
        <taxon>Spermatophyta</taxon>
        <taxon>Magnoliopsida</taxon>
        <taxon>Liliopsida</taxon>
        <taxon>Poales</taxon>
        <taxon>Poaceae</taxon>
        <taxon>PACMAD clade</taxon>
        <taxon>Panicoideae</taxon>
        <taxon>Panicodae</taxon>
        <taxon>Paniceae</taxon>
        <taxon>Panicinae</taxon>
        <taxon>Panicum</taxon>
        <taxon>Panicum sect. Panicum</taxon>
    </lineage>
</organism>
<dbReference type="PANTHER" id="PTHR31376">
    <property type="entry name" value="OS09G0467300 PROTEIN-RELATED"/>
    <property type="match status" value="1"/>
</dbReference>
<dbReference type="EMBL" id="PQIB02000001">
    <property type="protein sequence ID" value="RLN40621.1"/>
    <property type="molecule type" value="Genomic_DNA"/>
</dbReference>
<keyword evidence="6 7" id="KW-0472">Membrane</keyword>
<dbReference type="GO" id="GO:0015211">
    <property type="term" value="F:purine nucleoside transmembrane transporter activity"/>
    <property type="evidence" value="ECO:0007669"/>
    <property type="project" value="InterPro"/>
</dbReference>
<comment type="similarity">
    <text evidence="2">Belongs to the purine permeases (TC 2.A.7.14) family.</text>
</comment>
<evidence type="ECO:0000256" key="1">
    <source>
        <dbReference type="ARBA" id="ARBA00004370"/>
    </source>
</evidence>
<keyword evidence="4 7" id="KW-0812">Transmembrane</keyword>
<evidence type="ECO:0000256" key="6">
    <source>
        <dbReference type="ARBA" id="ARBA00023136"/>
    </source>
</evidence>
<dbReference type="PANTHER" id="PTHR31376:SF61">
    <property type="entry name" value="PURINE PERMEASE-RELATED"/>
    <property type="match status" value="1"/>
</dbReference>
<gene>
    <name evidence="8" type="ORF">C2845_PM01G05630</name>
</gene>
<evidence type="ECO:0008006" key="10">
    <source>
        <dbReference type="Google" id="ProtNLM"/>
    </source>
</evidence>
<evidence type="ECO:0000256" key="3">
    <source>
        <dbReference type="ARBA" id="ARBA00022448"/>
    </source>
</evidence>
<dbReference type="STRING" id="4540.A0A3L6TM63"/>
<evidence type="ECO:0000256" key="7">
    <source>
        <dbReference type="SAM" id="Phobius"/>
    </source>
</evidence>
<keyword evidence="9" id="KW-1185">Reference proteome</keyword>
<evidence type="ECO:0000256" key="2">
    <source>
        <dbReference type="ARBA" id="ARBA00006213"/>
    </source>
</evidence>
<evidence type="ECO:0000313" key="8">
    <source>
        <dbReference type="EMBL" id="RLN40621.1"/>
    </source>
</evidence>
<comment type="subcellular location">
    <subcellularLocation>
        <location evidence="1">Membrane</location>
    </subcellularLocation>
</comment>
<comment type="caution">
    <text evidence="8">The sequence shown here is derived from an EMBL/GenBank/DDBJ whole genome shotgun (WGS) entry which is preliminary data.</text>
</comment>
<sequence>MRRIVRPGEAAAFGLGETNYYLLLIFGAVSWQLCNLGIMGLIVCSSSLLAGIMIALVLPLTEVLAVVFLHEKFEGVKGIALVLSLWGFVSYLYGESAQKTTEARRCEDLDSTCCPLIAGNL</sequence>
<protein>
    <recommendedName>
        <fullName evidence="10">Purine permease 3-like</fullName>
    </recommendedName>
</protein>
<accession>A0A3L6TM63</accession>
<dbReference type="Pfam" id="PF16913">
    <property type="entry name" value="PUNUT"/>
    <property type="match status" value="1"/>
</dbReference>
<dbReference type="AlphaFoldDB" id="A0A3L6TM63"/>
<evidence type="ECO:0000313" key="9">
    <source>
        <dbReference type="Proteomes" id="UP000275267"/>
    </source>
</evidence>
<feature type="transmembrane region" description="Helical" evidence="7">
    <location>
        <begin position="48"/>
        <end position="69"/>
    </location>
</feature>
<dbReference type="GO" id="GO:0005345">
    <property type="term" value="F:purine nucleobase transmembrane transporter activity"/>
    <property type="evidence" value="ECO:0007669"/>
    <property type="project" value="UniProtKB-ARBA"/>
</dbReference>
<dbReference type="OrthoDB" id="1865379at2759"/>